<dbReference type="AlphaFoldDB" id="A0A2X0V5A1"/>
<gene>
    <name evidence="1" type="ORF">NCTC13093_00426</name>
</gene>
<dbReference type="EMBL" id="UAPV01000001">
    <property type="protein sequence ID" value="SPT69063.1"/>
    <property type="molecule type" value="Genomic_DNA"/>
</dbReference>
<protein>
    <submittedName>
        <fullName evidence="1">Uncharacterized protein</fullName>
    </submittedName>
</protein>
<name>A0A2X0V5A1_9GAMM</name>
<evidence type="ECO:0000313" key="1">
    <source>
        <dbReference type="EMBL" id="SPT69063.1"/>
    </source>
</evidence>
<evidence type="ECO:0000313" key="2">
    <source>
        <dbReference type="Proteomes" id="UP000250086"/>
    </source>
</evidence>
<reference evidence="1 2" key="1">
    <citation type="submission" date="2018-06" db="EMBL/GenBank/DDBJ databases">
        <authorList>
            <consortium name="Pathogen Informatics"/>
            <person name="Doyle S."/>
        </authorList>
    </citation>
    <scope>NUCLEOTIDE SEQUENCE [LARGE SCALE GENOMIC DNA]</scope>
    <source>
        <strain evidence="1 2">NCTC13093</strain>
    </source>
</reference>
<dbReference type="Proteomes" id="UP000250086">
    <property type="component" value="Unassembled WGS sequence"/>
</dbReference>
<sequence>MPQVILELDAICTDSVLYKVNDSKKDSFYKFMQNPQGKSFLNSMSDLVKLCDENDRFGSRVVGLCPYNFKTKIIVKSCDDQGNLLANSVEYKSARNENYSSYDGPSLKASDLSHGLYVHVQKIGRVPQQLAVQLDKKPIRAKTMVKDVYEKHSQLTIPSFKNEKTITDKNPLIYSFIWNGKDEFKSKKTGGIFGDTNLFAIEDENLMGHVIIVFEVASRKLHLGLFQKTMNFCHVAYIYNDFAQDNKELVFDVLNKDKNYYVNPITSIKKHFNDEGIKLV</sequence>
<dbReference type="RefSeq" id="WP_113743251.1">
    <property type="nucleotide sequence ID" value="NZ_UAPV01000001.1"/>
</dbReference>
<proteinExistence type="predicted"/>
<keyword evidence="2" id="KW-1185">Reference proteome</keyword>
<organism evidence="1 2">
    <name type="scientific">Anaerobiospirillum thomasii</name>
    <dbReference type="NCBI Taxonomy" id="179995"/>
    <lineage>
        <taxon>Bacteria</taxon>
        <taxon>Pseudomonadati</taxon>
        <taxon>Pseudomonadota</taxon>
        <taxon>Gammaproteobacteria</taxon>
        <taxon>Aeromonadales</taxon>
        <taxon>Succinivibrionaceae</taxon>
        <taxon>Anaerobiospirillum</taxon>
    </lineage>
</organism>
<accession>A0A2X0V5A1</accession>